<proteinExistence type="predicted"/>
<name>A0A2Z4J9Q3_9ACTN</name>
<evidence type="ECO:0000313" key="1">
    <source>
        <dbReference type="EMBL" id="AWW41952.1"/>
    </source>
</evidence>
<organism evidence="1 2">
    <name type="scientific">Streptomyces cadmiisoli</name>
    <dbReference type="NCBI Taxonomy" id="2184053"/>
    <lineage>
        <taxon>Bacteria</taxon>
        <taxon>Bacillati</taxon>
        <taxon>Actinomycetota</taxon>
        <taxon>Actinomycetes</taxon>
        <taxon>Kitasatosporales</taxon>
        <taxon>Streptomycetaceae</taxon>
        <taxon>Streptomyces</taxon>
        <taxon>Streptomyces aurantiacus group</taxon>
    </lineage>
</organism>
<dbReference type="AlphaFoldDB" id="A0A2Z4J9Q3"/>
<dbReference type="KEGG" id="scad:DN051_39465"/>
<evidence type="ECO:0000313" key="2">
    <source>
        <dbReference type="Proteomes" id="UP000249616"/>
    </source>
</evidence>
<protein>
    <submittedName>
        <fullName evidence="1">Uncharacterized protein</fullName>
    </submittedName>
</protein>
<accession>A0A2Z4J9Q3</accession>
<gene>
    <name evidence="1" type="ORF">DN051_39465</name>
</gene>
<dbReference type="Proteomes" id="UP000249616">
    <property type="component" value="Chromosome"/>
</dbReference>
<dbReference type="RefSeq" id="WP_112441757.1">
    <property type="nucleotide sequence ID" value="NZ_CP030073.1"/>
</dbReference>
<dbReference type="EMBL" id="CP030073">
    <property type="protein sequence ID" value="AWW41952.1"/>
    <property type="molecule type" value="Genomic_DNA"/>
</dbReference>
<sequence>MLDKIAKGDDAPDRAGLSLVSVGPRGTVFFWVTADTRYCAVFYAETASASSCSTTPDDVISSVPTLDRLREGDVYSARSAYGLIIAADRETVGSLSCGDELLVVRRVRDIETEDATRTIYGVELDGPTAGTLRAEVVRADGRHTQTLPLGTKADEVTAGHGWQVCA</sequence>
<keyword evidence="2" id="KW-1185">Reference proteome</keyword>
<reference evidence="1 2" key="1">
    <citation type="journal article" date="2019" name="Int. J. Syst. Evol. Microbiol.">
        <title>Streptomyces cadmiisoli sp. nov., a novel actinomycete isolated from cadmium-contaminated soil.</title>
        <authorList>
            <person name="Li K."/>
            <person name="Tang X."/>
            <person name="Zhao J."/>
            <person name="Guo Y."/>
            <person name="Tang Y."/>
            <person name="Gao J."/>
        </authorList>
    </citation>
    <scope>NUCLEOTIDE SEQUENCE [LARGE SCALE GENOMIC DNA]</scope>
    <source>
        <strain evidence="1 2">ZFG47</strain>
    </source>
</reference>